<dbReference type="SUPFAM" id="SSF50685">
    <property type="entry name" value="Barwin-like endoglucanases"/>
    <property type="match status" value="1"/>
</dbReference>
<dbReference type="Gene3D" id="2.40.40.10">
    <property type="entry name" value="RlpA-like domain"/>
    <property type="match status" value="1"/>
</dbReference>
<dbReference type="InterPro" id="IPR009009">
    <property type="entry name" value="RlpA-like_DPBB"/>
</dbReference>
<feature type="domain" description="RlpA-like protein double-psi beta-barrel" evidence="3">
    <location>
        <begin position="34"/>
        <end position="120"/>
    </location>
</feature>
<name>A0A0C9UFE5_SPHS4</name>
<evidence type="ECO:0000259" key="3">
    <source>
        <dbReference type="Pfam" id="PF03330"/>
    </source>
</evidence>
<evidence type="ECO:0000313" key="5">
    <source>
        <dbReference type="Proteomes" id="UP000054279"/>
    </source>
</evidence>
<gene>
    <name evidence="4" type="ORF">M422DRAFT_194977</name>
</gene>
<sequence length="129" mass="13261">MFKATLFVPLFVVLASFAAAAPAPLQSRQSGGVGSVTFFDTGLGACGNTNTDSDAITAISASLFDSMGSAAVCGRQISLTTQDGHSVTVTVEDRCAGCAEFDLDLTPSAFQQLASLDVGRLQGVSWSFI</sequence>
<dbReference type="EMBL" id="KN837517">
    <property type="protein sequence ID" value="KIJ24201.1"/>
    <property type="molecule type" value="Genomic_DNA"/>
</dbReference>
<protein>
    <recommendedName>
        <fullName evidence="3">RlpA-like protein double-psi beta-barrel domain-containing protein</fullName>
    </recommendedName>
</protein>
<keyword evidence="5" id="KW-1185">Reference proteome</keyword>
<dbReference type="AlphaFoldDB" id="A0A0C9UFE5"/>
<reference evidence="4 5" key="1">
    <citation type="submission" date="2014-06" db="EMBL/GenBank/DDBJ databases">
        <title>Evolutionary Origins and Diversification of the Mycorrhizal Mutualists.</title>
        <authorList>
            <consortium name="DOE Joint Genome Institute"/>
            <consortium name="Mycorrhizal Genomics Consortium"/>
            <person name="Kohler A."/>
            <person name="Kuo A."/>
            <person name="Nagy L.G."/>
            <person name="Floudas D."/>
            <person name="Copeland A."/>
            <person name="Barry K.W."/>
            <person name="Cichocki N."/>
            <person name="Veneault-Fourrey C."/>
            <person name="LaButti K."/>
            <person name="Lindquist E.A."/>
            <person name="Lipzen A."/>
            <person name="Lundell T."/>
            <person name="Morin E."/>
            <person name="Murat C."/>
            <person name="Riley R."/>
            <person name="Ohm R."/>
            <person name="Sun H."/>
            <person name="Tunlid A."/>
            <person name="Henrissat B."/>
            <person name="Grigoriev I.V."/>
            <person name="Hibbett D.S."/>
            <person name="Martin F."/>
        </authorList>
    </citation>
    <scope>NUCLEOTIDE SEQUENCE [LARGE SCALE GENOMIC DNA]</scope>
    <source>
        <strain evidence="4 5">SS14</strain>
    </source>
</reference>
<dbReference type="PANTHER" id="PTHR31836">
    <property type="match status" value="1"/>
</dbReference>
<proteinExistence type="predicted"/>
<dbReference type="InterPro" id="IPR051477">
    <property type="entry name" value="Expansin_CellWall"/>
</dbReference>
<dbReference type="Proteomes" id="UP000054279">
    <property type="component" value="Unassembled WGS sequence"/>
</dbReference>
<dbReference type="HOGENOM" id="CLU_047639_6_2_1"/>
<keyword evidence="1 2" id="KW-0732">Signal</keyword>
<evidence type="ECO:0000256" key="1">
    <source>
        <dbReference type="ARBA" id="ARBA00022729"/>
    </source>
</evidence>
<feature type="signal peptide" evidence="2">
    <location>
        <begin position="1"/>
        <end position="20"/>
    </location>
</feature>
<dbReference type="PANTHER" id="PTHR31836:SF28">
    <property type="entry name" value="SRCR DOMAIN-CONTAINING PROTEIN-RELATED"/>
    <property type="match status" value="1"/>
</dbReference>
<organism evidence="4 5">
    <name type="scientific">Sphaerobolus stellatus (strain SS14)</name>
    <dbReference type="NCBI Taxonomy" id="990650"/>
    <lineage>
        <taxon>Eukaryota</taxon>
        <taxon>Fungi</taxon>
        <taxon>Dikarya</taxon>
        <taxon>Basidiomycota</taxon>
        <taxon>Agaricomycotina</taxon>
        <taxon>Agaricomycetes</taxon>
        <taxon>Phallomycetidae</taxon>
        <taxon>Geastrales</taxon>
        <taxon>Sphaerobolaceae</taxon>
        <taxon>Sphaerobolus</taxon>
    </lineage>
</organism>
<dbReference type="OrthoDB" id="623670at2759"/>
<evidence type="ECO:0000313" key="4">
    <source>
        <dbReference type="EMBL" id="KIJ24201.1"/>
    </source>
</evidence>
<accession>A0A0C9UFE5</accession>
<dbReference type="InterPro" id="IPR036908">
    <property type="entry name" value="RlpA-like_sf"/>
</dbReference>
<evidence type="ECO:0000256" key="2">
    <source>
        <dbReference type="SAM" id="SignalP"/>
    </source>
</evidence>
<feature type="chain" id="PRO_5002204135" description="RlpA-like protein double-psi beta-barrel domain-containing protein" evidence="2">
    <location>
        <begin position="21"/>
        <end position="129"/>
    </location>
</feature>
<dbReference type="Pfam" id="PF03330">
    <property type="entry name" value="DPBB_1"/>
    <property type="match status" value="1"/>
</dbReference>
<dbReference type="CDD" id="cd22191">
    <property type="entry name" value="DPBB_RlpA_EXP_N-like"/>
    <property type="match status" value="1"/>
</dbReference>